<accession>A0AA39WNF6</accession>
<gene>
    <name evidence="3" type="ORF">B0T17DRAFT_495176</name>
</gene>
<evidence type="ECO:0000259" key="2">
    <source>
        <dbReference type="Pfam" id="PF00561"/>
    </source>
</evidence>
<dbReference type="InterPro" id="IPR029058">
    <property type="entry name" value="AB_hydrolase_fold"/>
</dbReference>
<proteinExistence type="predicted"/>
<reference evidence="3" key="1">
    <citation type="submission" date="2023-06" db="EMBL/GenBank/DDBJ databases">
        <title>Genome-scale phylogeny and comparative genomics of the fungal order Sordariales.</title>
        <authorList>
            <consortium name="Lawrence Berkeley National Laboratory"/>
            <person name="Hensen N."/>
            <person name="Bonometti L."/>
            <person name="Westerberg I."/>
            <person name="Brannstrom I.O."/>
            <person name="Guillou S."/>
            <person name="Cros-Aarteil S."/>
            <person name="Calhoun S."/>
            <person name="Haridas S."/>
            <person name="Kuo A."/>
            <person name="Mondo S."/>
            <person name="Pangilinan J."/>
            <person name="Riley R."/>
            <person name="LaButti K."/>
            <person name="Andreopoulos B."/>
            <person name="Lipzen A."/>
            <person name="Chen C."/>
            <person name="Yanf M."/>
            <person name="Daum C."/>
            <person name="Ng V."/>
            <person name="Clum A."/>
            <person name="Steindorff A."/>
            <person name="Ohm R."/>
            <person name="Martin F."/>
            <person name="Silar P."/>
            <person name="Natvig D."/>
            <person name="Lalanne C."/>
            <person name="Gautier V."/>
            <person name="Ament-velasquez S.L."/>
            <person name="Kruys A."/>
            <person name="Hutchinson M.I."/>
            <person name="Powell A.J."/>
            <person name="Barry K."/>
            <person name="Miller A.N."/>
            <person name="Grigoriev I.V."/>
            <person name="Debuchy R."/>
            <person name="Gladieux P."/>
            <person name="Thoren M.H."/>
            <person name="Johannesson H."/>
        </authorList>
    </citation>
    <scope>NUCLEOTIDE SEQUENCE</scope>
    <source>
        <strain evidence="3">SMH3391-2</strain>
    </source>
</reference>
<dbReference type="AlphaFoldDB" id="A0AA39WNF6"/>
<evidence type="ECO:0000256" key="1">
    <source>
        <dbReference type="SAM" id="Phobius"/>
    </source>
</evidence>
<keyword evidence="3" id="KW-0378">Hydrolase</keyword>
<dbReference type="GO" id="GO:0016020">
    <property type="term" value="C:membrane"/>
    <property type="evidence" value="ECO:0007669"/>
    <property type="project" value="TreeGrafter"/>
</dbReference>
<keyword evidence="4" id="KW-1185">Reference proteome</keyword>
<comment type="caution">
    <text evidence="3">The sequence shown here is derived from an EMBL/GenBank/DDBJ whole genome shotgun (WGS) entry which is preliminary data.</text>
</comment>
<dbReference type="InterPro" id="IPR050266">
    <property type="entry name" value="AB_hydrolase_sf"/>
</dbReference>
<sequence>MSFISGPIWPDNDSSLLMVIITTIAATVGVLSLMRRYLWPTHPSIMPNPLVTLIPHLSNKQLNALDYKPDYFPGARDVKTPYGSIRVYEWGPSTGPKVLFIHGITTSCQSLSKLAHALVDEKGCRVMLFDLFGRGFSDGVGDLPHDARLYTSQMLFALASSPLSWTGTDTRLRLVGYSLGGGIAIHFAAALPELVSELVLLAPSGLIRPANFGRLISFAYTSGLVPDRLLAAVTRSKLQQPISATALDNPITASLTEAIDPTAPPPPSLSPPPLEKTVIRHVRWMLSHHAGFVLAFMRCIRDAPLVGQEAAWRQLAARKRGTTTIILARSDKVVDPNDYAVDALTLVGGQDHVKWVVVPGGHDFPMTYDRETLDEIYSVWGW</sequence>
<dbReference type="PRINTS" id="PR00111">
    <property type="entry name" value="ABHYDROLASE"/>
</dbReference>
<keyword evidence="1" id="KW-0472">Membrane</keyword>
<dbReference type="Proteomes" id="UP001174934">
    <property type="component" value="Unassembled WGS sequence"/>
</dbReference>
<dbReference type="Gene3D" id="3.40.50.1820">
    <property type="entry name" value="alpha/beta hydrolase"/>
    <property type="match status" value="1"/>
</dbReference>
<keyword evidence="1" id="KW-0812">Transmembrane</keyword>
<dbReference type="Pfam" id="PF00561">
    <property type="entry name" value="Abhydrolase_1"/>
    <property type="match status" value="1"/>
</dbReference>
<dbReference type="SUPFAM" id="SSF53474">
    <property type="entry name" value="alpha/beta-Hydrolases"/>
    <property type="match status" value="1"/>
</dbReference>
<dbReference type="GO" id="GO:0016787">
    <property type="term" value="F:hydrolase activity"/>
    <property type="evidence" value="ECO:0007669"/>
    <property type="project" value="UniProtKB-KW"/>
</dbReference>
<name>A0AA39WNF6_9PEZI</name>
<dbReference type="EMBL" id="JAULSR010000005">
    <property type="protein sequence ID" value="KAK0618465.1"/>
    <property type="molecule type" value="Genomic_DNA"/>
</dbReference>
<feature type="transmembrane region" description="Helical" evidence="1">
    <location>
        <begin position="15"/>
        <end position="34"/>
    </location>
</feature>
<organism evidence="3 4">
    <name type="scientific">Bombardia bombarda</name>
    <dbReference type="NCBI Taxonomy" id="252184"/>
    <lineage>
        <taxon>Eukaryota</taxon>
        <taxon>Fungi</taxon>
        <taxon>Dikarya</taxon>
        <taxon>Ascomycota</taxon>
        <taxon>Pezizomycotina</taxon>
        <taxon>Sordariomycetes</taxon>
        <taxon>Sordariomycetidae</taxon>
        <taxon>Sordariales</taxon>
        <taxon>Lasiosphaeriaceae</taxon>
        <taxon>Bombardia</taxon>
    </lineage>
</organism>
<keyword evidence="1" id="KW-1133">Transmembrane helix</keyword>
<dbReference type="PANTHER" id="PTHR43798:SF33">
    <property type="entry name" value="HYDROLASE, PUTATIVE (AFU_ORTHOLOGUE AFUA_2G14860)-RELATED"/>
    <property type="match status" value="1"/>
</dbReference>
<evidence type="ECO:0000313" key="4">
    <source>
        <dbReference type="Proteomes" id="UP001174934"/>
    </source>
</evidence>
<protein>
    <submittedName>
        <fullName evidence="3">Alpha/Beta hydrolase protein</fullName>
    </submittedName>
</protein>
<dbReference type="InterPro" id="IPR000073">
    <property type="entry name" value="AB_hydrolase_1"/>
</dbReference>
<evidence type="ECO:0000313" key="3">
    <source>
        <dbReference type="EMBL" id="KAK0618465.1"/>
    </source>
</evidence>
<dbReference type="PANTHER" id="PTHR43798">
    <property type="entry name" value="MONOACYLGLYCEROL LIPASE"/>
    <property type="match status" value="1"/>
</dbReference>
<feature type="domain" description="AB hydrolase-1" evidence="2">
    <location>
        <begin position="98"/>
        <end position="363"/>
    </location>
</feature>